<accession>A0A067MR93</accession>
<dbReference type="HOGENOM" id="CLU_1309928_0_0_1"/>
<feature type="signal peptide" evidence="1">
    <location>
        <begin position="1"/>
        <end position="19"/>
    </location>
</feature>
<organism evidence="2 3">
    <name type="scientific">Botryobasidium botryosum (strain FD-172 SS1)</name>
    <dbReference type="NCBI Taxonomy" id="930990"/>
    <lineage>
        <taxon>Eukaryota</taxon>
        <taxon>Fungi</taxon>
        <taxon>Dikarya</taxon>
        <taxon>Basidiomycota</taxon>
        <taxon>Agaricomycotina</taxon>
        <taxon>Agaricomycetes</taxon>
        <taxon>Cantharellales</taxon>
        <taxon>Botryobasidiaceae</taxon>
        <taxon>Botryobasidium</taxon>
    </lineage>
</organism>
<evidence type="ECO:0000313" key="2">
    <source>
        <dbReference type="EMBL" id="KDQ18253.1"/>
    </source>
</evidence>
<keyword evidence="1" id="KW-0732">Signal</keyword>
<dbReference type="EMBL" id="KL198022">
    <property type="protein sequence ID" value="KDQ18253.1"/>
    <property type="molecule type" value="Genomic_DNA"/>
</dbReference>
<gene>
    <name evidence="2" type="ORF">BOTBODRAFT_63931</name>
</gene>
<dbReference type="InParanoid" id="A0A067MR93"/>
<reference evidence="3" key="1">
    <citation type="journal article" date="2014" name="Proc. Natl. Acad. Sci. U.S.A.">
        <title>Extensive sampling of basidiomycete genomes demonstrates inadequacy of the white-rot/brown-rot paradigm for wood decay fungi.</title>
        <authorList>
            <person name="Riley R."/>
            <person name="Salamov A.A."/>
            <person name="Brown D.W."/>
            <person name="Nagy L.G."/>
            <person name="Floudas D."/>
            <person name="Held B.W."/>
            <person name="Levasseur A."/>
            <person name="Lombard V."/>
            <person name="Morin E."/>
            <person name="Otillar R."/>
            <person name="Lindquist E.A."/>
            <person name="Sun H."/>
            <person name="LaButti K.M."/>
            <person name="Schmutz J."/>
            <person name="Jabbour D."/>
            <person name="Luo H."/>
            <person name="Baker S.E."/>
            <person name="Pisabarro A.G."/>
            <person name="Walton J.D."/>
            <person name="Blanchette R.A."/>
            <person name="Henrissat B."/>
            <person name="Martin F."/>
            <person name="Cullen D."/>
            <person name="Hibbett D.S."/>
            <person name="Grigoriev I.V."/>
        </authorList>
    </citation>
    <scope>NUCLEOTIDE SEQUENCE [LARGE SCALE GENOMIC DNA]</scope>
    <source>
        <strain evidence="3">FD-172 SS1</strain>
    </source>
</reference>
<evidence type="ECO:0000313" key="3">
    <source>
        <dbReference type="Proteomes" id="UP000027195"/>
    </source>
</evidence>
<name>A0A067MR93_BOTB1</name>
<keyword evidence="3" id="KW-1185">Reference proteome</keyword>
<protein>
    <submittedName>
        <fullName evidence="2">Uncharacterized protein</fullName>
    </submittedName>
</protein>
<evidence type="ECO:0000256" key="1">
    <source>
        <dbReference type="SAM" id="SignalP"/>
    </source>
</evidence>
<dbReference type="AlphaFoldDB" id="A0A067MR93"/>
<feature type="chain" id="PRO_5001645857" evidence="1">
    <location>
        <begin position="20"/>
        <end position="210"/>
    </location>
</feature>
<sequence length="210" mass="20192">MKFTTPLIALFAIALIVNALPLPPLPGGLAGQSLGSPIDGALGKVGSGLSRTAIDVLAPTGVNVIGSAADQVLGDIGHAGDILSSAPLGLRAVSPVDAGLDEIFGIAKGVPGASALGLGERGLGPVDDVLGEVTGLVGGIGVLGSNSGLSVSDLGSAVSKVLREVDAGNRAPCKSIHDARAVDSVVDEALSSTGLKGSLAAPGGNALGSL</sequence>
<dbReference type="Proteomes" id="UP000027195">
    <property type="component" value="Unassembled WGS sequence"/>
</dbReference>
<proteinExistence type="predicted"/>